<organism evidence="1 2">
    <name type="scientific">Prevotella intermedia</name>
    <dbReference type="NCBI Taxonomy" id="28131"/>
    <lineage>
        <taxon>Bacteria</taxon>
        <taxon>Pseudomonadati</taxon>
        <taxon>Bacteroidota</taxon>
        <taxon>Bacteroidia</taxon>
        <taxon>Bacteroidales</taxon>
        <taxon>Prevotellaceae</taxon>
        <taxon>Prevotella</taxon>
    </lineage>
</organism>
<gene>
    <name evidence="1" type="ORF">CLI71_11345</name>
</gene>
<dbReference type="Proteomes" id="UP000219058">
    <property type="component" value="Unassembled WGS sequence"/>
</dbReference>
<dbReference type="EMBL" id="NSLY01000043">
    <property type="protein sequence ID" value="PDP58453.1"/>
    <property type="molecule type" value="Genomic_DNA"/>
</dbReference>
<evidence type="ECO:0000313" key="2">
    <source>
        <dbReference type="Proteomes" id="UP000219058"/>
    </source>
</evidence>
<comment type="caution">
    <text evidence="1">The sequence shown here is derived from an EMBL/GenBank/DDBJ whole genome shotgun (WGS) entry which is preliminary data.</text>
</comment>
<proteinExistence type="predicted"/>
<sequence length="66" mass="7391">MGRKSHNGRTNKADIVQNKACIVSAFFRIYTVASHNVGTSGFKKKDSFPFSRLKQLSENIFDTAKP</sequence>
<reference evidence="1 2" key="1">
    <citation type="submission" date="2017-09" db="EMBL/GenBank/DDBJ databases">
        <title>Phase variable restriction modification systems are present in the genome sequences of periodontal pathogens Prevotella intermedia, Tannerella forsythia and Porphyromonas gingivalis.</title>
        <authorList>
            <person name="Haigh R.D."/>
            <person name="Crawford L."/>
            <person name="Ralph J."/>
            <person name="Wanford J."/>
            <person name="Vartoukian S.R."/>
            <person name="Hijazib K."/>
            <person name="Wade W."/>
            <person name="Oggioni M.R."/>
        </authorList>
    </citation>
    <scope>NUCLEOTIDE SEQUENCE [LARGE SCALE GENOMIC DNA]</scope>
    <source>
        <strain evidence="1 2">WW2834</strain>
    </source>
</reference>
<protein>
    <submittedName>
        <fullName evidence="1">Uncharacterized protein</fullName>
    </submittedName>
</protein>
<accession>A0A2A6ECC5</accession>
<evidence type="ECO:0000313" key="1">
    <source>
        <dbReference type="EMBL" id="PDP58453.1"/>
    </source>
</evidence>
<name>A0A2A6ECC5_PREIN</name>
<dbReference type="AlphaFoldDB" id="A0A2A6ECC5"/>